<gene>
    <name evidence="2" type="ORF">F443_04642</name>
</gene>
<sequence>MAEPPVDECNLTMTDPPNAQNTIDNSNEAVIVPPSDADKLKASTSRWCAIIDLNKGDKGDGNGSPSAEDKATQEVASKLEMAIGDAITALEFDYYVLGVA</sequence>
<protein>
    <submittedName>
        <fullName evidence="2">Uncharacterized protein</fullName>
    </submittedName>
</protein>
<comment type="caution">
    <text evidence="2">The sequence shown here is derived from an EMBL/GenBank/DDBJ whole genome shotgun (WGS) entry which is preliminary data.</text>
</comment>
<dbReference type="HOGENOM" id="CLU_2327085_0_0_1"/>
<reference evidence="2 3" key="1">
    <citation type="submission" date="2013-11" db="EMBL/GenBank/DDBJ databases">
        <title>The Genome Sequence of Phytophthora parasitica P1569.</title>
        <authorList>
            <consortium name="The Broad Institute Genomics Platform"/>
            <person name="Russ C."/>
            <person name="Tyler B."/>
            <person name="Panabieres F."/>
            <person name="Shan W."/>
            <person name="Tripathy S."/>
            <person name="Grunwald N."/>
            <person name="Machado M."/>
            <person name="Johnson C.S."/>
            <person name="Arredondo F."/>
            <person name="Hong C."/>
            <person name="Coffey M."/>
            <person name="Young S.K."/>
            <person name="Zeng Q."/>
            <person name="Gargeya S."/>
            <person name="Fitzgerald M."/>
            <person name="Abouelleil A."/>
            <person name="Alvarado L."/>
            <person name="Chapman S.B."/>
            <person name="Gainer-Dewar J."/>
            <person name="Goldberg J."/>
            <person name="Griggs A."/>
            <person name="Gujja S."/>
            <person name="Hansen M."/>
            <person name="Howarth C."/>
            <person name="Imamovic A."/>
            <person name="Ireland A."/>
            <person name="Larimer J."/>
            <person name="McCowan C."/>
            <person name="Murphy C."/>
            <person name="Pearson M."/>
            <person name="Poon T.W."/>
            <person name="Priest M."/>
            <person name="Roberts A."/>
            <person name="Saif S."/>
            <person name="Shea T."/>
            <person name="Sykes S."/>
            <person name="Wortman J."/>
            <person name="Nusbaum C."/>
            <person name="Birren B."/>
        </authorList>
    </citation>
    <scope>NUCLEOTIDE SEQUENCE [LARGE SCALE GENOMIC DNA]</scope>
    <source>
        <strain evidence="2 3">P1569</strain>
    </source>
</reference>
<keyword evidence="3" id="KW-1185">Reference proteome</keyword>
<evidence type="ECO:0000256" key="1">
    <source>
        <dbReference type="SAM" id="MobiDB-lite"/>
    </source>
</evidence>
<feature type="compositionally biased region" description="Polar residues" evidence="1">
    <location>
        <begin position="11"/>
        <end position="25"/>
    </location>
</feature>
<dbReference type="EMBL" id="ANIZ01000843">
    <property type="protein sequence ID" value="ETI52166.1"/>
    <property type="molecule type" value="Genomic_DNA"/>
</dbReference>
<organism evidence="2 3">
    <name type="scientific">Phytophthora nicotianae P1569</name>
    <dbReference type="NCBI Taxonomy" id="1317065"/>
    <lineage>
        <taxon>Eukaryota</taxon>
        <taxon>Sar</taxon>
        <taxon>Stramenopiles</taxon>
        <taxon>Oomycota</taxon>
        <taxon>Peronosporomycetes</taxon>
        <taxon>Peronosporales</taxon>
        <taxon>Peronosporaceae</taxon>
        <taxon>Phytophthora</taxon>
    </lineage>
</organism>
<dbReference type="Proteomes" id="UP000018721">
    <property type="component" value="Unassembled WGS sequence"/>
</dbReference>
<dbReference type="AlphaFoldDB" id="V9FM55"/>
<feature type="non-terminal residue" evidence="2">
    <location>
        <position position="100"/>
    </location>
</feature>
<evidence type="ECO:0000313" key="2">
    <source>
        <dbReference type="EMBL" id="ETI52166.1"/>
    </source>
</evidence>
<accession>V9FM55</accession>
<evidence type="ECO:0000313" key="3">
    <source>
        <dbReference type="Proteomes" id="UP000018721"/>
    </source>
</evidence>
<feature type="region of interest" description="Disordered" evidence="1">
    <location>
        <begin position="1"/>
        <end position="25"/>
    </location>
</feature>
<name>V9FM55_PHYNI</name>
<proteinExistence type="predicted"/>